<reference evidence="2" key="1">
    <citation type="journal article" date="2023" name="Plant J.">
        <title>Genome sequences and population genomics provide insights into the demographic history, inbreeding, and mutation load of two 'living fossil' tree species of Dipteronia.</title>
        <authorList>
            <person name="Feng Y."/>
            <person name="Comes H.P."/>
            <person name="Chen J."/>
            <person name="Zhu S."/>
            <person name="Lu R."/>
            <person name="Zhang X."/>
            <person name="Li P."/>
            <person name="Qiu J."/>
            <person name="Olsen K.M."/>
            <person name="Qiu Y."/>
        </authorList>
    </citation>
    <scope>NUCLEOTIDE SEQUENCE</scope>
    <source>
        <strain evidence="2">KIB01</strain>
    </source>
</reference>
<proteinExistence type="predicted"/>
<dbReference type="Proteomes" id="UP001280121">
    <property type="component" value="Unassembled WGS sequence"/>
</dbReference>
<keyword evidence="1" id="KW-0732">Signal</keyword>
<keyword evidence="3" id="KW-1185">Reference proteome</keyword>
<dbReference type="PANTHER" id="PTHR46201:SF9">
    <property type="entry name" value="PHD FINGER PROTEIN MALE MEIOCYTE DEATH 1"/>
    <property type="match status" value="1"/>
</dbReference>
<name>A0AAD9TYM8_9ROSI</name>
<accession>A0AAD9TYM8</accession>
<feature type="chain" id="PRO_5042173538" evidence="1">
    <location>
        <begin position="17"/>
        <end position="115"/>
    </location>
</feature>
<dbReference type="EMBL" id="JANJYI010000006">
    <property type="protein sequence ID" value="KAK2644606.1"/>
    <property type="molecule type" value="Genomic_DNA"/>
</dbReference>
<gene>
    <name evidence="2" type="ORF">Ddye_019801</name>
</gene>
<evidence type="ECO:0000256" key="1">
    <source>
        <dbReference type="SAM" id="SignalP"/>
    </source>
</evidence>
<protein>
    <submittedName>
        <fullName evidence="2">Uncharacterized protein</fullName>
    </submittedName>
</protein>
<dbReference type="PANTHER" id="PTHR46201">
    <property type="entry name" value="PHD FINGER PROTEIN MALE MEIOCYTE DEATH 1-RELATED"/>
    <property type="match status" value="1"/>
</dbReference>
<comment type="caution">
    <text evidence="2">The sequence shown here is derived from an EMBL/GenBank/DDBJ whole genome shotgun (WGS) entry which is preliminary data.</text>
</comment>
<feature type="signal peptide" evidence="1">
    <location>
        <begin position="1"/>
        <end position="16"/>
    </location>
</feature>
<sequence length="115" mass="13442">MRMPIWCTLLVHETLSFVVPLYTIDEGARTNAPSISVEGTGWSKHFLSKRKYHVIIPIDGDWNRPWRNITVEDVSKMKCMDLRLLHGVAYGHPWFGRWGYRFSRGNFGVTELNYN</sequence>
<dbReference type="AlphaFoldDB" id="A0AAD9TYM8"/>
<evidence type="ECO:0000313" key="3">
    <source>
        <dbReference type="Proteomes" id="UP001280121"/>
    </source>
</evidence>
<evidence type="ECO:0000313" key="2">
    <source>
        <dbReference type="EMBL" id="KAK2644606.1"/>
    </source>
</evidence>
<organism evidence="2 3">
    <name type="scientific">Dipteronia dyeriana</name>
    <dbReference type="NCBI Taxonomy" id="168575"/>
    <lineage>
        <taxon>Eukaryota</taxon>
        <taxon>Viridiplantae</taxon>
        <taxon>Streptophyta</taxon>
        <taxon>Embryophyta</taxon>
        <taxon>Tracheophyta</taxon>
        <taxon>Spermatophyta</taxon>
        <taxon>Magnoliopsida</taxon>
        <taxon>eudicotyledons</taxon>
        <taxon>Gunneridae</taxon>
        <taxon>Pentapetalae</taxon>
        <taxon>rosids</taxon>
        <taxon>malvids</taxon>
        <taxon>Sapindales</taxon>
        <taxon>Sapindaceae</taxon>
        <taxon>Hippocastanoideae</taxon>
        <taxon>Acereae</taxon>
        <taxon>Dipteronia</taxon>
    </lineage>
</organism>